<feature type="transmembrane region" description="Helical" evidence="1">
    <location>
        <begin position="108"/>
        <end position="132"/>
    </location>
</feature>
<keyword evidence="3" id="KW-1185">Reference proteome</keyword>
<feature type="transmembrane region" description="Helical" evidence="1">
    <location>
        <begin position="21"/>
        <end position="42"/>
    </location>
</feature>
<name>A0A4R1N6N9_9FIRM</name>
<dbReference type="PANTHER" id="PTHR43471:SF12">
    <property type="entry name" value="HYPOTHETICAL MEMBRANE PROTEIN, CONSERVED"/>
    <property type="match status" value="1"/>
</dbReference>
<reference evidence="2 3" key="1">
    <citation type="submission" date="2019-03" db="EMBL/GenBank/DDBJ databases">
        <title>Genomic Encyclopedia of Type Strains, Phase IV (KMG-IV): sequencing the most valuable type-strain genomes for metagenomic binning, comparative biology and taxonomic classification.</title>
        <authorList>
            <person name="Goeker M."/>
        </authorList>
    </citation>
    <scope>NUCLEOTIDE SEQUENCE [LARGE SCALE GENOMIC DNA]</scope>
    <source>
        <strain evidence="2 3">DSM 24176</strain>
    </source>
</reference>
<keyword evidence="1" id="KW-0472">Membrane</keyword>
<keyword evidence="1" id="KW-0812">Transmembrane</keyword>
<evidence type="ECO:0000313" key="3">
    <source>
        <dbReference type="Proteomes" id="UP000294545"/>
    </source>
</evidence>
<dbReference type="GO" id="GO:0005886">
    <property type="term" value="C:plasma membrane"/>
    <property type="evidence" value="ECO:0007669"/>
    <property type="project" value="UniProtKB-SubCell"/>
</dbReference>
<gene>
    <name evidence="2" type="ORF">EDC19_1132</name>
</gene>
<feature type="transmembrane region" description="Helical" evidence="1">
    <location>
        <begin position="138"/>
        <end position="161"/>
    </location>
</feature>
<feature type="transmembrane region" description="Helical" evidence="1">
    <location>
        <begin position="173"/>
        <end position="197"/>
    </location>
</feature>
<dbReference type="AlphaFoldDB" id="A0A4R1N6N9"/>
<proteinExistence type="predicted"/>
<dbReference type="Proteomes" id="UP000294545">
    <property type="component" value="Unassembled WGS sequence"/>
</dbReference>
<protein>
    <submittedName>
        <fullName evidence="2">ABC-2 family transporter</fullName>
    </submittedName>
</protein>
<accession>A0A4R1N6N9</accession>
<organism evidence="2 3">
    <name type="scientific">Natranaerovirga hydrolytica</name>
    <dbReference type="NCBI Taxonomy" id="680378"/>
    <lineage>
        <taxon>Bacteria</taxon>
        <taxon>Bacillati</taxon>
        <taxon>Bacillota</taxon>
        <taxon>Clostridia</taxon>
        <taxon>Lachnospirales</taxon>
        <taxon>Natranaerovirgaceae</taxon>
        <taxon>Natranaerovirga</taxon>
    </lineage>
</organism>
<dbReference type="Pfam" id="PF12679">
    <property type="entry name" value="ABC2_membrane_2"/>
    <property type="match status" value="1"/>
</dbReference>
<evidence type="ECO:0000256" key="1">
    <source>
        <dbReference type="SAM" id="Phobius"/>
    </source>
</evidence>
<comment type="caution">
    <text evidence="2">The sequence shown here is derived from an EMBL/GenBank/DDBJ whole genome shotgun (WGS) entry which is preliminary data.</text>
</comment>
<dbReference type="OrthoDB" id="9815855at2"/>
<dbReference type="RefSeq" id="WP_132281758.1">
    <property type="nucleotide sequence ID" value="NZ_SMGQ01000011.1"/>
</dbReference>
<keyword evidence="1" id="KW-1133">Transmembrane helix</keyword>
<evidence type="ECO:0000313" key="2">
    <source>
        <dbReference type="EMBL" id="TCK98699.1"/>
    </source>
</evidence>
<dbReference type="EMBL" id="SMGQ01000011">
    <property type="protein sequence ID" value="TCK98699.1"/>
    <property type="molecule type" value="Genomic_DNA"/>
</dbReference>
<feature type="transmembrane region" description="Helical" evidence="1">
    <location>
        <begin position="254"/>
        <end position="273"/>
    </location>
</feature>
<dbReference type="GO" id="GO:0140359">
    <property type="term" value="F:ABC-type transporter activity"/>
    <property type="evidence" value="ECO:0007669"/>
    <property type="project" value="InterPro"/>
</dbReference>
<dbReference type="PANTHER" id="PTHR43471">
    <property type="entry name" value="ABC TRANSPORTER PERMEASE"/>
    <property type="match status" value="1"/>
</dbReference>
<sequence length="299" mass="33075">MINPVFRKELKIATRSWKFAMMLFIYIGILAAIGLFIFSQMLDSLAYSSGYQEFTMLYVLLGYLQFGLILFVVPALTAGSISGERERQTLEILLSTPLKSRSVLIGKLLSSLSTVILLVIASMPVLSLVFIFGGVTLLQLFGLLGYFIVTTIFIGSIGIFVSTVFKRTTVANVMAYGTLLMLSIGTMIFALIFILIYQRNTGYSISTTTPLPLNILYLNPIMGFSAVILEQVGISGSEVPFALFYNSELDVKNVYVINIIAQSIISIGLIYVSSIKLNAKKSKVFKKVKKKKKSQKNKN</sequence>
<feature type="transmembrane region" description="Helical" evidence="1">
    <location>
        <begin position="54"/>
        <end position="78"/>
    </location>
</feature>